<dbReference type="OrthoDB" id="2427847at2759"/>
<proteinExistence type="predicted"/>
<name>A0A9N9IU98_9GLOM</name>
<dbReference type="Pfam" id="PF09607">
    <property type="entry name" value="BrkDBD"/>
    <property type="match status" value="1"/>
</dbReference>
<comment type="caution">
    <text evidence="2">The sequence shown here is derived from an EMBL/GenBank/DDBJ whole genome shotgun (WGS) entry which is preliminary data.</text>
</comment>
<gene>
    <name evidence="2" type="ORF">DERYTH_LOCUS16525</name>
</gene>
<keyword evidence="3" id="KW-1185">Reference proteome</keyword>
<dbReference type="Proteomes" id="UP000789405">
    <property type="component" value="Unassembled WGS sequence"/>
</dbReference>
<reference evidence="2" key="1">
    <citation type="submission" date="2021-06" db="EMBL/GenBank/DDBJ databases">
        <authorList>
            <person name="Kallberg Y."/>
            <person name="Tangrot J."/>
            <person name="Rosling A."/>
        </authorList>
    </citation>
    <scope>NUCLEOTIDE SEQUENCE</scope>
    <source>
        <strain evidence="2">MA453B</strain>
    </source>
</reference>
<dbReference type="AlphaFoldDB" id="A0A9N9IU98"/>
<dbReference type="InterPro" id="IPR018586">
    <property type="entry name" value="Brinker_DNA-bd"/>
</dbReference>
<evidence type="ECO:0000313" key="2">
    <source>
        <dbReference type="EMBL" id="CAG8747027.1"/>
    </source>
</evidence>
<sequence length="101" mass="11724">NMNTRQSFTIAFKLEVISYAEETSNCKASLFYKIHRRNNKDLNIEQVRVLEGHSMKAAYSILEKELLEFIKKRREEKGTVTTSIIIKEAKHFSETMNISGP</sequence>
<feature type="domain" description="Brinker DNA-binding" evidence="1">
    <location>
        <begin position="4"/>
        <end position="41"/>
    </location>
</feature>
<protein>
    <submittedName>
        <fullName evidence="2">3070_t:CDS:1</fullName>
    </submittedName>
</protein>
<dbReference type="EMBL" id="CAJVPY010014514">
    <property type="protein sequence ID" value="CAG8747027.1"/>
    <property type="molecule type" value="Genomic_DNA"/>
</dbReference>
<dbReference type="Gene3D" id="1.10.10.60">
    <property type="entry name" value="Homeodomain-like"/>
    <property type="match status" value="1"/>
</dbReference>
<accession>A0A9N9IU98</accession>
<organism evidence="2 3">
    <name type="scientific">Dentiscutata erythropus</name>
    <dbReference type="NCBI Taxonomy" id="1348616"/>
    <lineage>
        <taxon>Eukaryota</taxon>
        <taxon>Fungi</taxon>
        <taxon>Fungi incertae sedis</taxon>
        <taxon>Mucoromycota</taxon>
        <taxon>Glomeromycotina</taxon>
        <taxon>Glomeromycetes</taxon>
        <taxon>Diversisporales</taxon>
        <taxon>Gigasporaceae</taxon>
        <taxon>Dentiscutata</taxon>
    </lineage>
</organism>
<dbReference type="GO" id="GO:0003677">
    <property type="term" value="F:DNA binding"/>
    <property type="evidence" value="ECO:0007669"/>
    <property type="project" value="UniProtKB-KW"/>
</dbReference>
<evidence type="ECO:0000259" key="1">
    <source>
        <dbReference type="Pfam" id="PF09607"/>
    </source>
</evidence>
<feature type="non-terminal residue" evidence="2">
    <location>
        <position position="101"/>
    </location>
</feature>
<evidence type="ECO:0000313" key="3">
    <source>
        <dbReference type="Proteomes" id="UP000789405"/>
    </source>
</evidence>